<sequence length="609" mass="69325">MEVNHLPSVLNAPVVPWIILPHHPDGQATACIPGSASGSVTLKGRSQDGNSLSRLQVKIKDEPMDLDLPEEDEMPPAFGPAALGLHRVGTKLPPKPAPSEPVQKLNARGMPARIRKKNRFIFVDDFVNTSPPRQSPKRTPKILSKTPSKQSSAKKQKSPSKVQRNHDKYDDKSEIVSNQSPDRKSGQRIGMRLRNLLKLPKAHKWVCFEYFYSNIDKALFDGENDFMICLRESFPQLANHKLTQVQWAKIRRMMGKPRRCSQAFFAEERKELERKRKLIRYIQQRKTADICIKDLPNEIPMQLVVGTKVTARLRKPQDGLFTGCIDAVDTSNNTYRITFERPKLGTHSVPDYEVLSNEPPDTISLSSITQKFRPRYVMQEIINLYNPSMPNNNNTSQGDPMIGCSDLSKQMDSMGSYPFPLLELIVKLTKVLHAKRVKIDRLREYNSDAEKRNSFNQKVPEDFERKYAAVVIDLERMNMDLQEYINEVQLYCQQIAPGPSLAAMLAPSHLREKCREEAAMLVEKNHNGSVKNTALIDLVTDLTALMLQVKSLSDSDQNAYELSVLQGTMDQIKMKLEPQHQRLFQNNVEIHMHRIQMGLGQMTSNTYVS</sequence>
<protein>
    <submittedName>
        <fullName evidence="1">Uncharacterized protein</fullName>
    </submittedName>
</protein>
<reference evidence="1 2" key="1">
    <citation type="journal article" date="2022" name="Genome Biol. Evol.">
        <title>The Spruce Budworm Genome: Reconstructing the Evolutionary History of Antifreeze Proteins.</title>
        <authorList>
            <person name="Beliveau C."/>
            <person name="Gagne P."/>
            <person name="Picq S."/>
            <person name="Vernygora O."/>
            <person name="Keeling C.I."/>
            <person name="Pinkney K."/>
            <person name="Doucet D."/>
            <person name="Wen F."/>
            <person name="Johnston J.S."/>
            <person name="Maaroufi H."/>
            <person name="Boyle B."/>
            <person name="Laroche J."/>
            <person name="Dewar K."/>
            <person name="Juretic N."/>
            <person name="Blackburn G."/>
            <person name="Nisole A."/>
            <person name="Brunet B."/>
            <person name="Brandao M."/>
            <person name="Lumley L."/>
            <person name="Duan J."/>
            <person name="Quan G."/>
            <person name="Lucarotti C.J."/>
            <person name="Roe A.D."/>
            <person name="Sperling F.A.H."/>
            <person name="Levesque R.C."/>
            <person name="Cusson M."/>
        </authorList>
    </citation>
    <scope>NUCLEOTIDE SEQUENCE [LARGE SCALE GENOMIC DNA]</scope>
    <source>
        <strain evidence="1">Glfc:IPQL:Cfum</strain>
    </source>
</reference>
<evidence type="ECO:0000313" key="1">
    <source>
        <dbReference type="EMBL" id="KAI8440375.1"/>
    </source>
</evidence>
<keyword evidence="2" id="KW-1185">Reference proteome</keyword>
<comment type="caution">
    <text evidence="1">The sequence shown here is derived from an EMBL/GenBank/DDBJ whole genome shotgun (WGS) entry which is preliminary data.</text>
</comment>
<name>A0ACC0KVS2_CHOFU</name>
<dbReference type="EMBL" id="CM046102">
    <property type="protein sequence ID" value="KAI8440375.1"/>
    <property type="molecule type" value="Genomic_DNA"/>
</dbReference>
<dbReference type="Proteomes" id="UP001064048">
    <property type="component" value="Chromosome 2"/>
</dbReference>
<evidence type="ECO:0000313" key="2">
    <source>
        <dbReference type="Proteomes" id="UP001064048"/>
    </source>
</evidence>
<proteinExistence type="predicted"/>
<organism evidence="1 2">
    <name type="scientific">Choristoneura fumiferana</name>
    <name type="common">Spruce budworm moth</name>
    <name type="synonym">Archips fumiferana</name>
    <dbReference type="NCBI Taxonomy" id="7141"/>
    <lineage>
        <taxon>Eukaryota</taxon>
        <taxon>Metazoa</taxon>
        <taxon>Ecdysozoa</taxon>
        <taxon>Arthropoda</taxon>
        <taxon>Hexapoda</taxon>
        <taxon>Insecta</taxon>
        <taxon>Pterygota</taxon>
        <taxon>Neoptera</taxon>
        <taxon>Endopterygota</taxon>
        <taxon>Lepidoptera</taxon>
        <taxon>Glossata</taxon>
        <taxon>Ditrysia</taxon>
        <taxon>Tortricoidea</taxon>
        <taxon>Tortricidae</taxon>
        <taxon>Tortricinae</taxon>
        <taxon>Choristoneura</taxon>
    </lineage>
</organism>
<gene>
    <name evidence="1" type="ORF">MSG28_001706</name>
</gene>
<accession>A0ACC0KVS2</accession>